<dbReference type="EMBL" id="VDEP01000216">
    <property type="protein sequence ID" value="KAA1122785.1"/>
    <property type="molecule type" value="Genomic_DNA"/>
</dbReference>
<feature type="region of interest" description="Disordered" evidence="1">
    <location>
        <begin position="56"/>
        <end position="77"/>
    </location>
</feature>
<feature type="compositionally biased region" description="Polar residues" evidence="1">
    <location>
        <begin position="7"/>
        <end position="20"/>
    </location>
</feature>
<accession>A0A5B0RCW7</accession>
<feature type="region of interest" description="Disordered" evidence="1">
    <location>
        <begin position="1"/>
        <end position="31"/>
    </location>
</feature>
<protein>
    <submittedName>
        <fullName evidence="2">Uncharacterized protein</fullName>
    </submittedName>
</protein>
<evidence type="ECO:0000256" key="1">
    <source>
        <dbReference type="SAM" id="MobiDB-lite"/>
    </source>
</evidence>
<gene>
    <name evidence="2" type="ORF">PGTUg99_000330</name>
</gene>
<evidence type="ECO:0000313" key="3">
    <source>
        <dbReference type="Proteomes" id="UP000325313"/>
    </source>
</evidence>
<organism evidence="2 3">
    <name type="scientific">Puccinia graminis f. sp. tritici</name>
    <dbReference type="NCBI Taxonomy" id="56615"/>
    <lineage>
        <taxon>Eukaryota</taxon>
        <taxon>Fungi</taxon>
        <taxon>Dikarya</taxon>
        <taxon>Basidiomycota</taxon>
        <taxon>Pucciniomycotina</taxon>
        <taxon>Pucciniomycetes</taxon>
        <taxon>Pucciniales</taxon>
        <taxon>Pucciniaceae</taxon>
        <taxon>Puccinia</taxon>
    </lineage>
</organism>
<proteinExistence type="predicted"/>
<name>A0A5B0RCW7_PUCGR</name>
<dbReference type="AlphaFoldDB" id="A0A5B0RCW7"/>
<comment type="caution">
    <text evidence="2">The sequence shown here is derived from an EMBL/GenBank/DDBJ whole genome shotgun (WGS) entry which is preliminary data.</text>
</comment>
<dbReference type="Proteomes" id="UP000325313">
    <property type="component" value="Unassembled WGS sequence"/>
</dbReference>
<feature type="compositionally biased region" description="Polar residues" evidence="1">
    <location>
        <begin position="56"/>
        <end position="71"/>
    </location>
</feature>
<sequence>MIRSRLDSSPNMAPSSSVYNNKPPYHHEQYGSEMDIRRLMEDSSVGSAPIVVRWTRTISSSPKRPNSPAQESSAASASFRLVQGARLARLVLVAAMMSLMTVKTPIKPSRI</sequence>
<reference evidence="2 3" key="1">
    <citation type="submission" date="2019-05" db="EMBL/GenBank/DDBJ databases">
        <title>Emergence of the Ug99 lineage of the wheat stem rust pathogen through somatic hybridization.</title>
        <authorList>
            <person name="Li F."/>
            <person name="Upadhyaya N.M."/>
            <person name="Sperschneider J."/>
            <person name="Matny O."/>
            <person name="Nguyen-Phuc H."/>
            <person name="Mago R."/>
            <person name="Raley C."/>
            <person name="Miller M.E."/>
            <person name="Silverstein K.A.T."/>
            <person name="Henningsen E."/>
            <person name="Hirsch C.D."/>
            <person name="Visser B."/>
            <person name="Pretorius Z.A."/>
            <person name="Steffenson B.J."/>
            <person name="Schwessinger B."/>
            <person name="Dodds P.N."/>
            <person name="Figueroa M."/>
        </authorList>
    </citation>
    <scope>NUCLEOTIDE SEQUENCE [LARGE SCALE GENOMIC DNA]</scope>
    <source>
        <strain evidence="2 3">Ug99</strain>
    </source>
</reference>
<evidence type="ECO:0000313" key="2">
    <source>
        <dbReference type="EMBL" id="KAA1122785.1"/>
    </source>
</evidence>